<dbReference type="CDD" id="cd17346">
    <property type="entry name" value="MFS_DtpA_like"/>
    <property type="match status" value="1"/>
</dbReference>
<dbReference type="GO" id="GO:0005886">
    <property type="term" value="C:plasma membrane"/>
    <property type="evidence" value="ECO:0007669"/>
    <property type="project" value="UniProtKB-SubCell"/>
</dbReference>
<keyword evidence="5" id="KW-0571">Peptide transport</keyword>
<dbReference type="Proteomes" id="UP000598971">
    <property type="component" value="Unassembled WGS sequence"/>
</dbReference>
<protein>
    <submittedName>
        <fullName evidence="10">MFS transporter</fullName>
    </submittedName>
</protein>
<evidence type="ECO:0000256" key="1">
    <source>
        <dbReference type="ARBA" id="ARBA00004651"/>
    </source>
</evidence>
<dbReference type="AlphaFoldDB" id="A0A8J8JY11"/>
<keyword evidence="5" id="KW-0653">Protein transport</keyword>
<dbReference type="NCBIfam" id="TIGR00924">
    <property type="entry name" value="yjdL_sub1_fam"/>
    <property type="match status" value="1"/>
</dbReference>
<dbReference type="Pfam" id="PF00854">
    <property type="entry name" value="PTR2"/>
    <property type="match status" value="2"/>
</dbReference>
<feature type="transmembrane region" description="Helical" evidence="9">
    <location>
        <begin position="423"/>
        <end position="447"/>
    </location>
</feature>
<feature type="transmembrane region" description="Helical" evidence="9">
    <location>
        <begin position="453"/>
        <end position="476"/>
    </location>
</feature>
<dbReference type="PANTHER" id="PTHR23517:SF15">
    <property type="entry name" value="PROTON-DEPENDENT OLIGOPEPTIDE FAMILY TRANSPORT PROTEIN"/>
    <property type="match status" value="1"/>
</dbReference>
<proteinExistence type="inferred from homology"/>
<evidence type="ECO:0000256" key="7">
    <source>
        <dbReference type="ARBA" id="ARBA00023136"/>
    </source>
</evidence>
<feature type="transmembrane region" description="Helical" evidence="9">
    <location>
        <begin position="276"/>
        <end position="294"/>
    </location>
</feature>
<keyword evidence="11" id="KW-1185">Reference proteome</keyword>
<feature type="transmembrane region" description="Helical" evidence="9">
    <location>
        <begin position="147"/>
        <end position="170"/>
    </location>
</feature>
<dbReference type="PANTHER" id="PTHR23517">
    <property type="entry name" value="RESISTANCE PROTEIN MDTM, PUTATIVE-RELATED-RELATED"/>
    <property type="match status" value="1"/>
</dbReference>
<dbReference type="GO" id="GO:1904680">
    <property type="term" value="F:peptide transmembrane transporter activity"/>
    <property type="evidence" value="ECO:0007669"/>
    <property type="project" value="InterPro"/>
</dbReference>
<comment type="similarity">
    <text evidence="8">Belongs to the major facilitator superfamily. Proton-dependent oligopeptide transporter (POT/PTR) (TC 2.A.17) family.</text>
</comment>
<dbReference type="Gene3D" id="1.20.1250.20">
    <property type="entry name" value="MFS general substrate transporter like domains"/>
    <property type="match status" value="2"/>
</dbReference>
<dbReference type="InterPro" id="IPR005279">
    <property type="entry name" value="Dipep/tripep_permease"/>
</dbReference>
<feature type="transmembrane region" description="Helical" evidence="9">
    <location>
        <begin position="393"/>
        <end position="411"/>
    </location>
</feature>
<feature type="transmembrane region" description="Helical" evidence="9">
    <location>
        <begin position="220"/>
        <end position="238"/>
    </location>
</feature>
<dbReference type="EMBL" id="WHPF01000011">
    <property type="protein sequence ID" value="NNV56871.1"/>
    <property type="molecule type" value="Genomic_DNA"/>
</dbReference>
<keyword evidence="6 9" id="KW-1133">Transmembrane helix</keyword>
<keyword evidence="3" id="KW-1003">Cell membrane</keyword>
<comment type="subcellular location">
    <subcellularLocation>
        <location evidence="1">Cell membrane</location>
        <topology evidence="1">Multi-pass membrane protein</topology>
    </subcellularLocation>
    <subcellularLocation>
        <location evidence="8">Membrane</location>
        <topology evidence="8">Multi-pass membrane protein</topology>
    </subcellularLocation>
</comment>
<feature type="transmembrane region" description="Helical" evidence="9">
    <location>
        <begin position="59"/>
        <end position="77"/>
    </location>
</feature>
<dbReference type="InterPro" id="IPR036259">
    <property type="entry name" value="MFS_trans_sf"/>
</dbReference>
<comment type="caution">
    <text evidence="10">The sequence shown here is derived from an EMBL/GenBank/DDBJ whole genome shotgun (WGS) entry which is preliminary data.</text>
</comment>
<evidence type="ECO:0000256" key="3">
    <source>
        <dbReference type="ARBA" id="ARBA00022475"/>
    </source>
</evidence>
<dbReference type="GO" id="GO:0006857">
    <property type="term" value="P:oligopeptide transport"/>
    <property type="evidence" value="ECO:0007669"/>
    <property type="project" value="InterPro"/>
</dbReference>
<feature type="transmembrane region" description="Helical" evidence="9">
    <location>
        <begin position="517"/>
        <end position="536"/>
    </location>
</feature>
<feature type="transmembrane region" description="Helical" evidence="9">
    <location>
        <begin position="109"/>
        <end position="135"/>
    </location>
</feature>
<accession>A0A8J8JY11</accession>
<dbReference type="SUPFAM" id="SSF103473">
    <property type="entry name" value="MFS general substrate transporter"/>
    <property type="match status" value="2"/>
</dbReference>
<evidence type="ECO:0000313" key="11">
    <source>
        <dbReference type="Proteomes" id="UP000598971"/>
    </source>
</evidence>
<dbReference type="InterPro" id="IPR000109">
    <property type="entry name" value="POT_fam"/>
</dbReference>
<reference evidence="10" key="1">
    <citation type="submission" date="2019-10" db="EMBL/GenBank/DDBJ databases">
        <title>Draft genome sequence of Panacibacter sp. KCS-6.</title>
        <authorList>
            <person name="Yim K.J."/>
        </authorList>
    </citation>
    <scope>NUCLEOTIDE SEQUENCE</scope>
    <source>
        <strain evidence="10">KCS-6</strain>
    </source>
</reference>
<feature type="transmembrane region" description="Helical" evidence="9">
    <location>
        <begin position="176"/>
        <end position="199"/>
    </location>
</feature>
<dbReference type="InterPro" id="IPR018456">
    <property type="entry name" value="PTR2_symporter_CS"/>
</dbReference>
<dbReference type="RefSeq" id="WP_171608813.1">
    <property type="nucleotide sequence ID" value="NZ_WHPF01000011.1"/>
</dbReference>
<feature type="transmembrane region" description="Helical" evidence="9">
    <location>
        <begin position="250"/>
        <end position="269"/>
    </location>
</feature>
<dbReference type="InterPro" id="IPR050171">
    <property type="entry name" value="MFS_Transporters"/>
</dbReference>
<feature type="transmembrane region" description="Helical" evidence="9">
    <location>
        <begin position="14"/>
        <end position="39"/>
    </location>
</feature>
<dbReference type="PROSITE" id="PS01023">
    <property type="entry name" value="PTR2_2"/>
    <property type="match status" value="1"/>
</dbReference>
<feature type="transmembrane region" description="Helical" evidence="9">
    <location>
        <begin position="86"/>
        <end position="103"/>
    </location>
</feature>
<evidence type="ECO:0000256" key="8">
    <source>
        <dbReference type="RuleBase" id="RU003755"/>
    </source>
</evidence>
<evidence type="ECO:0000313" key="10">
    <source>
        <dbReference type="EMBL" id="NNV56871.1"/>
    </source>
</evidence>
<keyword evidence="7 9" id="KW-0472">Membrane</keyword>
<evidence type="ECO:0000256" key="9">
    <source>
        <dbReference type="SAM" id="Phobius"/>
    </source>
</evidence>
<evidence type="ECO:0000256" key="4">
    <source>
        <dbReference type="ARBA" id="ARBA00022692"/>
    </source>
</evidence>
<evidence type="ECO:0000256" key="6">
    <source>
        <dbReference type="ARBA" id="ARBA00022989"/>
    </source>
</evidence>
<sequence length="554" mass="61181">MEQKAVSAKHPKGLYVLFFTEMWERFGYYLIVGILLLYLKDTPAKGGKGMDTSMGVDIVGTYVALVYLTPFIGGLIADRYWGYIKSIYFGGALMALGYFLLAIPGSNTLLYLALLCVIVGNGFFKPNISVLLGNLYNKDELRSKKDVAYNIFYMGVNIGAFVCNFVAAYLRVNYSWGYAFAAAGVGMVLGLIIFSGGLKHIKSANIIKPANKEDMPLSKISMYVFLPAAIAGAIGWFIPGNLIGSDSNDAFVFASIPVIIFYFSLWYRAKGFDKQRLGTLLTIFGVAIIFWNIYNQNATALTIWADTYTNRETSPAVEKVLKPFEFLQNVNTKPQEVPILDQQFRAQQGPDGKVLTHIGNDPYLQNLPKDQWPKDGEDMKLISTEIYQSINPFWIIVLTPVIVGFFGFLMARKKEISTPSKFAWGTIIAGLSSLVMVFACLSTNIYIDKVSSGWIFASYGVFTISELFMSPVGLSLVSKVAPRRFTALMMGGWFLTTSLGGKISGILAGFWDQFDNKAVFFAISVVAAIVAGLLLFPLTKKLNKVVEEATTMAD</sequence>
<keyword evidence="2 8" id="KW-0813">Transport</keyword>
<gene>
    <name evidence="10" type="ORF">GD597_15465</name>
</gene>
<evidence type="ECO:0000256" key="2">
    <source>
        <dbReference type="ARBA" id="ARBA00022448"/>
    </source>
</evidence>
<name>A0A8J8JY11_9BACT</name>
<keyword evidence="4 8" id="KW-0812">Transmembrane</keyword>
<feature type="transmembrane region" description="Helical" evidence="9">
    <location>
        <begin position="488"/>
        <end position="511"/>
    </location>
</feature>
<organism evidence="10 11">
    <name type="scientific">Limnovirga soli</name>
    <dbReference type="NCBI Taxonomy" id="2656915"/>
    <lineage>
        <taxon>Bacteria</taxon>
        <taxon>Pseudomonadati</taxon>
        <taxon>Bacteroidota</taxon>
        <taxon>Chitinophagia</taxon>
        <taxon>Chitinophagales</taxon>
        <taxon>Chitinophagaceae</taxon>
        <taxon>Limnovirga</taxon>
    </lineage>
</organism>
<evidence type="ECO:0000256" key="5">
    <source>
        <dbReference type="ARBA" id="ARBA00022856"/>
    </source>
</evidence>